<evidence type="ECO:0000256" key="1">
    <source>
        <dbReference type="SAM" id="MobiDB-lite"/>
    </source>
</evidence>
<protein>
    <submittedName>
        <fullName evidence="3">BQ2448_7300 protein</fullName>
    </submittedName>
</protein>
<proteinExistence type="predicted"/>
<feature type="transmembrane region" description="Helical" evidence="2">
    <location>
        <begin position="466"/>
        <end position="499"/>
    </location>
</feature>
<name>A0A238FNA9_9BASI</name>
<feature type="transmembrane region" description="Helical" evidence="2">
    <location>
        <begin position="97"/>
        <end position="117"/>
    </location>
</feature>
<reference evidence="4" key="1">
    <citation type="submission" date="2016-09" db="EMBL/GenBank/DDBJ databases">
        <authorList>
            <person name="Jeantristanb JTB J.-T."/>
            <person name="Ricardo R."/>
        </authorList>
    </citation>
    <scope>NUCLEOTIDE SEQUENCE [LARGE SCALE GENOMIC DNA]</scope>
</reference>
<feature type="transmembrane region" description="Helical" evidence="2">
    <location>
        <begin position="189"/>
        <end position="209"/>
    </location>
</feature>
<accession>A0A238FNA9</accession>
<keyword evidence="2" id="KW-1133">Transmembrane helix</keyword>
<organism evidence="3 4">
    <name type="scientific">Microbotryum intermedium</name>
    <dbReference type="NCBI Taxonomy" id="269621"/>
    <lineage>
        <taxon>Eukaryota</taxon>
        <taxon>Fungi</taxon>
        <taxon>Dikarya</taxon>
        <taxon>Basidiomycota</taxon>
        <taxon>Pucciniomycotina</taxon>
        <taxon>Microbotryomycetes</taxon>
        <taxon>Microbotryales</taxon>
        <taxon>Microbotryaceae</taxon>
        <taxon>Microbotryum</taxon>
    </lineage>
</organism>
<keyword evidence="4" id="KW-1185">Reference proteome</keyword>
<sequence length="629" mass="70942">MPISSLQSRSYLAATPQELKNYFMTCTTSTSTNTWTCSPLFFSTVTSLYRGRGTRTYALSTLEGHMLQLLTIWKCTDLNRLDQLFYSEAAHGFKTRLIVLNVCFSLILALTVTQLALVEIERRRNKQPYWLWRWIRIEGEPFLVTHQILITAYSAIAAAIVNIFYVVFEWRMVLNHDSQKTRIARRSTIYFPMVLGGLLCSFSLLQAFVVVLSRKGRTWSKWTLRSCVVAYFLCIILFTAGVVIIAIIGSKSWTHIWSLYQGLREDMIELVPTWVPGTAPPISPALYAEFRQLRATAASSFRQQFAVKWLYTAMALLNFVVSTQPFTRSAGLSFKVVSELNSCILYKIDLQLASLCMALWAMMRRQLSRHSETIGRVTSDGEIFISSVHVETLQLDDAQDEVALTSHTVSRISFAQASSPLSEDDHDCVGKEEAVSDPQLLPRNAFQAPAPQPWQGARELRQAKDWVLMMGGVVMITSALLAAVLTWSSTLILLPFAVIPTNDRFPATTEMVNFLFVWVWAIVTLPFAATNAYHAWRKLSHTNATGAIDGSESNVAMEAGIIDKTWRSADTTRGRGCFTSAEESLDAFLRSLEPQPNRFRREMSPSLQGEVPRSEPTESLFIYESNRSK</sequence>
<evidence type="ECO:0000256" key="2">
    <source>
        <dbReference type="SAM" id="Phobius"/>
    </source>
</evidence>
<dbReference type="AlphaFoldDB" id="A0A238FNA9"/>
<feature type="region of interest" description="Disordered" evidence="1">
    <location>
        <begin position="599"/>
        <end position="629"/>
    </location>
</feature>
<feature type="transmembrane region" description="Helical" evidence="2">
    <location>
        <begin position="511"/>
        <end position="533"/>
    </location>
</feature>
<feature type="transmembrane region" description="Helical" evidence="2">
    <location>
        <begin position="229"/>
        <end position="249"/>
    </location>
</feature>
<evidence type="ECO:0000313" key="3">
    <source>
        <dbReference type="EMBL" id="SCV73374.1"/>
    </source>
</evidence>
<dbReference type="OrthoDB" id="2533977at2759"/>
<evidence type="ECO:0000313" key="4">
    <source>
        <dbReference type="Proteomes" id="UP000198372"/>
    </source>
</evidence>
<dbReference type="Proteomes" id="UP000198372">
    <property type="component" value="Unassembled WGS sequence"/>
</dbReference>
<dbReference type="EMBL" id="FMSP01000018">
    <property type="protein sequence ID" value="SCV73374.1"/>
    <property type="molecule type" value="Genomic_DNA"/>
</dbReference>
<keyword evidence="2" id="KW-0812">Transmembrane</keyword>
<keyword evidence="2" id="KW-0472">Membrane</keyword>
<feature type="transmembrane region" description="Helical" evidence="2">
    <location>
        <begin position="148"/>
        <end position="168"/>
    </location>
</feature>
<gene>
    <name evidence="3" type="ORF">BQ2448_7300</name>
</gene>